<dbReference type="EMBL" id="CAJNOQ010016440">
    <property type="protein sequence ID" value="CAF1380970.1"/>
    <property type="molecule type" value="Genomic_DNA"/>
</dbReference>
<evidence type="ECO:0000313" key="5">
    <source>
        <dbReference type="EMBL" id="CAF4275739.1"/>
    </source>
</evidence>
<evidence type="ECO:0000259" key="1">
    <source>
        <dbReference type="PROSITE" id="PS50948"/>
    </source>
</evidence>
<sequence>MFSSHFILISLKTVTGNVRTDLTDYGLRFMPHDPIELLNVITSTKSLIYCTTLCVNNQQCNVFDYDETTKECRLFQGLDKTLNLFSSTSKCGYLTQTSTDYQGYNQSCTKCQQSRFLQCNNSTNTCQCTNNKYWSANQSLCLDQGYNGSFCTTSIQCRDDLNLTCSTAYNMCLMTIVEQEQTTFPPHFASTFTHTITMIAAATMSGTKTTMAVTTSSVIKTIAPVTSTVRTTMPAITTAISTFINASSNVTAYSMSGCTEIIYFTNFLELSSFNLIVMIQNLASLVTTYNITTTLDGGTAQQQCSGNTVPYITCNVTLLNGYTILPAIPHAGGRYTVSINMGFLLNVPHVTFTDFYTITAQATNSLVQSLTQFF</sequence>
<dbReference type="Pfam" id="PF00024">
    <property type="entry name" value="PAN_1"/>
    <property type="match status" value="1"/>
</dbReference>
<evidence type="ECO:0000313" key="6">
    <source>
        <dbReference type="Proteomes" id="UP000663829"/>
    </source>
</evidence>
<organism evidence="3 6">
    <name type="scientific">Didymodactylos carnosus</name>
    <dbReference type="NCBI Taxonomy" id="1234261"/>
    <lineage>
        <taxon>Eukaryota</taxon>
        <taxon>Metazoa</taxon>
        <taxon>Spiralia</taxon>
        <taxon>Gnathifera</taxon>
        <taxon>Rotifera</taxon>
        <taxon>Eurotatoria</taxon>
        <taxon>Bdelloidea</taxon>
        <taxon>Philodinida</taxon>
        <taxon>Philodinidae</taxon>
        <taxon>Didymodactylos</taxon>
    </lineage>
</organism>
<name>A0A815JKR2_9BILA</name>
<evidence type="ECO:0000313" key="4">
    <source>
        <dbReference type="EMBL" id="CAF3629555.1"/>
    </source>
</evidence>
<accession>A0A815JKR2</accession>
<keyword evidence="6" id="KW-1185">Reference proteome</keyword>
<dbReference type="EMBL" id="CAJNOK010002097">
    <property type="protein sequence ID" value="CAF0844442.1"/>
    <property type="molecule type" value="Genomic_DNA"/>
</dbReference>
<dbReference type="Proteomes" id="UP000682733">
    <property type="component" value="Unassembled WGS sequence"/>
</dbReference>
<feature type="domain" description="Apple" evidence="1">
    <location>
        <begin position="23"/>
        <end position="98"/>
    </location>
</feature>
<dbReference type="InterPro" id="IPR003609">
    <property type="entry name" value="Pan_app"/>
</dbReference>
<evidence type="ECO:0000313" key="2">
    <source>
        <dbReference type="EMBL" id="CAF0844442.1"/>
    </source>
</evidence>
<protein>
    <recommendedName>
        <fullName evidence="1">Apple domain-containing protein</fullName>
    </recommendedName>
</protein>
<dbReference type="EMBL" id="CAJOBA010002097">
    <property type="protein sequence ID" value="CAF3629555.1"/>
    <property type="molecule type" value="Genomic_DNA"/>
</dbReference>
<dbReference type="OrthoDB" id="10014661at2759"/>
<dbReference type="Proteomes" id="UP000677228">
    <property type="component" value="Unassembled WGS sequence"/>
</dbReference>
<dbReference type="Proteomes" id="UP000681722">
    <property type="component" value="Unassembled WGS sequence"/>
</dbReference>
<evidence type="ECO:0000313" key="3">
    <source>
        <dbReference type="EMBL" id="CAF1380970.1"/>
    </source>
</evidence>
<gene>
    <name evidence="3" type="ORF">GPM918_LOCUS32325</name>
    <name evidence="2" type="ORF">OVA965_LOCUS6815</name>
    <name evidence="5" type="ORF">SRO942_LOCUS32993</name>
    <name evidence="4" type="ORF">TMI583_LOCUS6811</name>
</gene>
<dbReference type="Proteomes" id="UP000663829">
    <property type="component" value="Unassembled WGS sequence"/>
</dbReference>
<dbReference type="AlphaFoldDB" id="A0A815JKR2"/>
<dbReference type="PROSITE" id="PS50948">
    <property type="entry name" value="PAN"/>
    <property type="match status" value="1"/>
</dbReference>
<reference evidence="3" key="1">
    <citation type="submission" date="2021-02" db="EMBL/GenBank/DDBJ databases">
        <authorList>
            <person name="Nowell W R."/>
        </authorList>
    </citation>
    <scope>NUCLEOTIDE SEQUENCE</scope>
</reference>
<comment type="caution">
    <text evidence="3">The sequence shown here is derived from an EMBL/GenBank/DDBJ whole genome shotgun (WGS) entry which is preliminary data.</text>
</comment>
<dbReference type="EMBL" id="CAJOBC010081434">
    <property type="protein sequence ID" value="CAF4275739.1"/>
    <property type="molecule type" value="Genomic_DNA"/>
</dbReference>
<proteinExistence type="predicted"/>